<reference evidence="2" key="1">
    <citation type="submission" date="2016-08" db="EMBL/GenBank/DDBJ databases">
        <authorList>
            <person name="Merda D."/>
            <person name="Briand M."/>
            <person name="Taghouti G."/>
            <person name="Carrere S."/>
            <person name="Gouzy J."/>
            <person name="Portier P."/>
            <person name="Jacques M.-A."/>
            <person name="Fischer-Le Saux M."/>
        </authorList>
    </citation>
    <scope>NUCLEOTIDE SEQUENCE [LARGE SCALE GENOMIC DNA]</scope>
    <source>
        <strain evidence="2">CFBP1156</strain>
    </source>
</reference>
<dbReference type="InterPro" id="IPR049923">
    <property type="entry name" value="AvrXv3-like"/>
</dbReference>
<comment type="caution">
    <text evidence="1">The sequence shown here is derived from an EMBL/GenBank/DDBJ whole genome shotgun (WGS) entry which is preliminary data.</text>
</comment>
<dbReference type="Proteomes" id="UP000238261">
    <property type="component" value="Unassembled WGS sequence"/>
</dbReference>
<dbReference type="OrthoDB" id="6973439at2"/>
<organism evidence="1 2">
    <name type="scientific">Xanthomonas hyacinthi</name>
    <dbReference type="NCBI Taxonomy" id="56455"/>
    <lineage>
        <taxon>Bacteria</taxon>
        <taxon>Pseudomonadati</taxon>
        <taxon>Pseudomonadota</taxon>
        <taxon>Gammaproteobacteria</taxon>
        <taxon>Lysobacterales</taxon>
        <taxon>Lysobacteraceae</taxon>
        <taxon>Xanthomonas</taxon>
    </lineage>
</organism>
<evidence type="ECO:0000313" key="1">
    <source>
        <dbReference type="EMBL" id="PPU95583.1"/>
    </source>
</evidence>
<protein>
    <submittedName>
        <fullName evidence="1">Type III effector</fullName>
    </submittedName>
</protein>
<sequence length="217" mass="24108">MVPVNVYQAARSHPKNAIKDRFWSAYPMMDVADADASPPPRSFDIHERTTVKVAGFNYQVRNDATTRHLYSTGTSRPDRLVVTDNMAACIAIACAAERINPGSGKRLPGAKVRVFHILPFGRQDLAPDQVLQSIAHYVKETKEQGLTLRVAMHGGDKTNPSSVDTAKELRELFLEQGIPLEFDETCENRDNVGKTPLGAVIENDHSVRFVTHLRRSS</sequence>
<gene>
    <name evidence="1" type="ORF">XhyaCFBP1156_18405</name>
</gene>
<keyword evidence="2" id="KW-1185">Reference proteome</keyword>
<dbReference type="EMBL" id="MDEG01000026">
    <property type="protein sequence ID" value="PPU95583.1"/>
    <property type="molecule type" value="Genomic_DNA"/>
</dbReference>
<evidence type="ECO:0000313" key="2">
    <source>
        <dbReference type="Proteomes" id="UP000238261"/>
    </source>
</evidence>
<accession>A0A2S7ER47</accession>
<name>A0A2S7ER47_9XANT</name>
<proteinExistence type="predicted"/>
<dbReference type="NCBIfam" id="NF041401">
    <property type="entry name" value="XopAF"/>
    <property type="match status" value="1"/>
</dbReference>
<dbReference type="AlphaFoldDB" id="A0A2S7ER47"/>